<reference evidence="1 2" key="1">
    <citation type="submission" date="2024-10" db="EMBL/GenBank/DDBJ databases">
        <authorList>
            <person name="Kim D."/>
        </authorList>
    </citation>
    <scope>NUCLEOTIDE SEQUENCE [LARGE SCALE GENOMIC DNA]</scope>
    <source>
        <strain evidence="1">BH-2024</strain>
    </source>
</reference>
<proteinExistence type="predicted"/>
<sequence length="226" mass="25025">MAYRHRCDLRTGTGQICRSRFATSRSLQMHKVKGHTALRGAARMFAGNICPVGCANKKSFRAHTKRKHPETATPPALVEGAMVIPYKPGVAIFMGISRGLGYPVAIYDEKSTDVNLAAGELSFAAGQFYPLTQQAISGAAFQARTLSEHSRHLPHSCVAYSAWLYRRPFGVRWCISCSFSLLLNRCVRVDVAFSGRIGLEGQVQHVSRIVEKVVVERLRVAKRHRA</sequence>
<protein>
    <recommendedName>
        <fullName evidence="3">C2H2-type domain-containing protein</fullName>
    </recommendedName>
</protein>
<keyword evidence="2" id="KW-1185">Reference proteome</keyword>
<gene>
    <name evidence="1" type="ORF">niasHT_004250</name>
</gene>
<dbReference type="Gene3D" id="3.30.160.60">
    <property type="entry name" value="Classic Zinc Finger"/>
    <property type="match status" value="1"/>
</dbReference>
<evidence type="ECO:0008006" key="3">
    <source>
        <dbReference type="Google" id="ProtNLM"/>
    </source>
</evidence>
<organism evidence="1 2">
    <name type="scientific">Heterodera trifolii</name>
    <dbReference type="NCBI Taxonomy" id="157864"/>
    <lineage>
        <taxon>Eukaryota</taxon>
        <taxon>Metazoa</taxon>
        <taxon>Ecdysozoa</taxon>
        <taxon>Nematoda</taxon>
        <taxon>Chromadorea</taxon>
        <taxon>Rhabditida</taxon>
        <taxon>Tylenchina</taxon>
        <taxon>Tylenchomorpha</taxon>
        <taxon>Tylenchoidea</taxon>
        <taxon>Heteroderidae</taxon>
        <taxon>Heteroderinae</taxon>
        <taxon>Heterodera</taxon>
    </lineage>
</organism>
<evidence type="ECO:0000313" key="1">
    <source>
        <dbReference type="EMBL" id="KAL3125218.1"/>
    </source>
</evidence>
<dbReference type="EMBL" id="JBICBT010000044">
    <property type="protein sequence ID" value="KAL3125218.1"/>
    <property type="molecule type" value="Genomic_DNA"/>
</dbReference>
<dbReference type="AlphaFoldDB" id="A0ABD2MD32"/>
<name>A0ABD2MD32_9BILA</name>
<evidence type="ECO:0000313" key="2">
    <source>
        <dbReference type="Proteomes" id="UP001620626"/>
    </source>
</evidence>
<accession>A0ABD2MD32</accession>
<comment type="caution">
    <text evidence="1">The sequence shown here is derived from an EMBL/GenBank/DDBJ whole genome shotgun (WGS) entry which is preliminary data.</text>
</comment>
<dbReference type="Proteomes" id="UP001620626">
    <property type="component" value="Unassembled WGS sequence"/>
</dbReference>